<reference evidence="6" key="1">
    <citation type="journal article" date="2023" name="Mol. Phylogenet. Evol.">
        <title>Genome-scale phylogeny and comparative genomics of the fungal order Sordariales.</title>
        <authorList>
            <person name="Hensen N."/>
            <person name="Bonometti L."/>
            <person name="Westerberg I."/>
            <person name="Brannstrom I.O."/>
            <person name="Guillou S."/>
            <person name="Cros-Aarteil S."/>
            <person name="Calhoun S."/>
            <person name="Haridas S."/>
            <person name="Kuo A."/>
            <person name="Mondo S."/>
            <person name="Pangilinan J."/>
            <person name="Riley R."/>
            <person name="LaButti K."/>
            <person name="Andreopoulos B."/>
            <person name="Lipzen A."/>
            <person name="Chen C."/>
            <person name="Yan M."/>
            <person name="Daum C."/>
            <person name="Ng V."/>
            <person name="Clum A."/>
            <person name="Steindorff A."/>
            <person name="Ohm R.A."/>
            <person name="Martin F."/>
            <person name="Silar P."/>
            <person name="Natvig D.O."/>
            <person name="Lalanne C."/>
            <person name="Gautier V."/>
            <person name="Ament-Velasquez S.L."/>
            <person name="Kruys A."/>
            <person name="Hutchinson M.I."/>
            <person name="Powell A.J."/>
            <person name="Barry K."/>
            <person name="Miller A.N."/>
            <person name="Grigoriev I.V."/>
            <person name="Debuchy R."/>
            <person name="Gladieux P."/>
            <person name="Hiltunen Thoren M."/>
            <person name="Johannesson H."/>
        </authorList>
    </citation>
    <scope>NUCLEOTIDE SEQUENCE</scope>
    <source>
        <strain evidence="6">PSN293</strain>
    </source>
</reference>
<dbReference type="PROSITE" id="PS50048">
    <property type="entry name" value="ZN2_CY6_FUNGAL_2"/>
    <property type="match status" value="1"/>
</dbReference>
<evidence type="ECO:0000256" key="2">
    <source>
        <dbReference type="ARBA" id="ARBA00022723"/>
    </source>
</evidence>
<accession>A0AAN6YI69</accession>
<reference evidence="6" key="2">
    <citation type="submission" date="2023-05" db="EMBL/GenBank/DDBJ databases">
        <authorList>
            <consortium name="Lawrence Berkeley National Laboratory"/>
            <person name="Steindorff A."/>
            <person name="Hensen N."/>
            <person name="Bonometti L."/>
            <person name="Westerberg I."/>
            <person name="Brannstrom I.O."/>
            <person name="Guillou S."/>
            <person name="Cros-Aarteil S."/>
            <person name="Calhoun S."/>
            <person name="Haridas S."/>
            <person name="Kuo A."/>
            <person name="Mondo S."/>
            <person name="Pangilinan J."/>
            <person name="Riley R."/>
            <person name="Labutti K."/>
            <person name="Andreopoulos B."/>
            <person name="Lipzen A."/>
            <person name="Chen C."/>
            <person name="Yanf M."/>
            <person name="Daum C."/>
            <person name="Ng V."/>
            <person name="Clum A."/>
            <person name="Ohm R."/>
            <person name="Martin F."/>
            <person name="Silar P."/>
            <person name="Natvig D."/>
            <person name="Lalanne C."/>
            <person name="Gautier V."/>
            <person name="Ament-Velasquez S.L."/>
            <person name="Kruys A."/>
            <person name="Hutchinson M.I."/>
            <person name="Powell A.J."/>
            <person name="Barry K."/>
            <person name="Miller A.N."/>
            <person name="Grigoriev I.V."/>
            <person name="Debuchy R."/>
            <person name="Gladieux P."/>
            <person name="Thoren M.H."/>
            <person name="Johannesson H."/>
        </authorList>
    </citation>
    <scope>NUCLEOTIDE SEQUENCE</scope>
    <source>
        <strain evidence="6">PSN293</strain>
    </source>
</reference>
<dbReference type="SMART" id="SM00066">
    <property type="entry name" value="GAL4"/>
    <property type="match status" value="1"/>
</dbReference>
<dbReference type="GO" id="GO:0008270">
    <property type="term" value="F:zinc ion binding"/>
    <property type="evidence" value="ECO:0007669"/>
    <property type="project" value="InterPro"/>
</dbReference>
<dbReference type="GO" id="GO:0003677">
    <property type="term" value="F:DNA binding"/>
    <property type="evidence" value="ECO:0007669"/>
    <property type="project" value="InterPro"/>
</dbReference>
<evidence type="ECO:0000256" key="1">
    <source>
        <dbReference type="ARBA" id="ARBA00004123"/>
    </source>
</evidence>
<dbReference type="PANTHER" id="PTHR31001:SF58">
    <property type="entry name" value="ZN(II)2CYS6 TRANSCRIPTION FACTOR (EUROFUNG)"/>
    <property type="match status" value="1"/>
</dbReference>
<gene>
    <name evidence="6" type="ORF">QBC37DRAFT_457249</name>
</gene>
<evidence type="ECO:0000256" key="4">
    <source>
        <dbReference type="SAM" id="MobiDB-lite"/>
    </source>
</evidence>
<dbReference type="InterPro" id="IPR007219">
    <property type="entry name" value="XnlR_reg_dom"/>
</dbReference>
<dbReference type="GO" id="GO:0000981">
    <property type="term" value="F:DNA-binding transcription factor activity, RNA polymerase II-specific"/>
    <property type="evidence" value="ECO:0007669"/>
    <property type="project" value="InterPro"/>
</dbReference>
<proteinExistence type="predicted"/>
<keyword evidence="2" id="KW-0479">Metal-binding</keyword>
<dbReference type="Gene3D" id="4.10.240.10">
    <property type="entry name" value="Zn(2)-C6 fungal-type DNA-binding domain"/>
    <property type="match status" value="1"/>
</dbReference>
<dbReference type="GO" id="GO:0005634">
    <property type="term" value="C:nucleus"/>
    <property type="evidence" value="ECO:0007669"/>
    <property type="project" value="UniProtKB-SubCell"/>
</dbReference>
<evidence type="ECO:0000313" key="6">
    <source>
        <dbReference type="EMBL" id="KAK4219769.1"/>
    </source>
</evidence>
<evidence type="ECO:0000259" key="5">
    <source>
        <dbReference type="PROSITE" id="PS50048"/>
    </source>
</evidence>
<dbReference type="EMBL" id="MU858047">
    <property type="protein sequence ID" value="KAK4219769.1"/>
    <property type="molecule type" value="Genomic_DNA"/>
</dbReference>
<dbReference type="Pfam" id="PF04082">
    <property type="entry name" value="Fungal_trans"/>
    <property type="match status" value="1"/>
</dbReference>
<feature type="domain" description="Zn(2)-C6 fungal-type" evidence="5">
    <location>
        <begin position="31"/>
        <end position="62"/>
    </location>
</feature>
<name>A0AAN6YI69_9PEZI</name>
<comment type="caution">
    <text evidence="6">The sequence shown here is derived from an EMBL/GenBank/DDBJ whole genome shotgun (WGS) entry which is preliminary data.</text>
</comment>
<keyword evidence="3" id="KW-0539">Nucleus</keyword>
<dbReference type="AlphaFoldDB" id="A0AAN6YI69"/>
<dbReference type="GO" id="GO:0006351">
    <property type="term" value="P:DNA-templated transcription"/>
    <property type="evidence" value="ECO:0007669"/>
    <property type="project" value="InterPro"/>
</dbReference>
<keyword evidence="7" id="KW-1185">Reference proteome</keyword>
<comment type="subcellular location">
    <subcellularLocation>
        <location evidence="1">Nucleus</location>
    </subcellularLocation>
</comment>
<dbReference type="Proteomes" id="UP001301769">
    <property type="component" value="Unassembled WGS sequence"/>
</dbReference>
<organism evidence="6 7">
    <name type="scientific">Rhypophila decipiens</name>
    <dbReference type="NCBI Taxonomy" id="261697"/>
    <lineage>
        <taxon>Eukaryota</taxon>
        <taxon>Fungi</taxon>
        <taxon>Dikarya</taxon>
        <taxon>Ascomycota</taxon>
        <taxon>Pezizomycotina</taxon>
        <taxon>Sordariomycetes</taxon>
        <taxon>Sordariomycetidae</taxon>
        <taxon>Sordariales</taxon>
        <taxon>Naviculisporaceae</taxon>
        <taxon>Rhypophila</taxon>
    </lineage>
</organism>
<dbReference type="InterPro" id="IPR001138">
    <property type="entry name" value="Zn2Cys6_DnaBD"/>
</dbReference>
<dbReference type="PANTHER" id="PTHR31001">
    <property type="entry name" value="UNCHARACTERIZED TRANSCRIPTIONAL REGULATORY PROTEIN"/>
    <property type="match status" value="1"/>
</dbReference>
<feature type="region of interest" description="Disordered" evidence="4">
    <location>
        <begin position="402"/>
        <end position="426"/>
    </location>
</feature>
<dbReference type="CDD" id="cd12148">
    <property type="entry name" value="fungal_TF_MHR"/>
    <property type="match status" value="1"/>
</dbReference>
<dbReference type="InterPro" id="IPR036864">
    <property type="entry name" value="Zn2-C6_fun-type_DNA-bd_sf"/>
</dbReference>
<dbReference type="Pfam" id="PF00172">
    <property type="entry name" value="Zn_clus"/>
    <property type="match status" value="1"/>
</dbReference>
<protein>
    <recommendedName>
        <fullName evidence="5">Zn(2)-C6 fungal-type domain-containing protein</fullName>
    </recommendedName>
</protein>
<dbReference type="CDD" id="cd00067">
    <property type="entry name" value="GAL4"/>
    <property type="match status" value="1"/>
</dbReference>
<evidence type="ECO:0000313" key="7">
    <source>
        <dbReference type="Proteomes" id="UP001301769"/>
    </source>
</evidence>
<sequence length="860" mass="96093">MSLTFSNLSADSFESQLRAGRKRPRVREAVSCSHCRARKIRCDRELPCKPCSKRGIPLQCNYMSDRDRLPCFGDKDQSPTPKPRVHKSIRKVIRPEDRIRCHPQQSKAAATVPEKACSREKKFQEVGKVALVVRQAPSQVTNNPFLSPSRSHLMGVSHWMAPCYEMAVTQAILDRAPEFEPSRKAFSELKTLIRIQNKLPPATSSADAGFSKLWHFFPDRQTCLRWAAQYFRTYNRIYSVVDPLQVSRDIELIYSGQLDDMVRVSKVMLVISLAMQHVESERLNGRWLAKQVEGWIQSSPRFQQPCINVMQVFLLILVMNTISASETDKLYDLVAVHDQTIQVANSMRLDRNPSFLTNVKPYEAELRKRLWYCFVRLNLEYCIRSGSAFSLRLEESDCPLPTNTDLQTLEPKAETNGLPNLGPDEQSKADMEFSISAAKLAKIVAPVYKILHSANPPKTPEQLHADLRNEFERLLVSLPRGLRPGFQSTDPVEELQQSMVSTHINSFLSIIALGCLFNTSPSPSQRGILMEAWDHETFILDQFQSLFQRTEEVGTMARQFLWADASRAALSACWIVGRFRKLDIGRIIIPHPQQIVCVMESKLAEFSSFSSQFWQSCFHLGPVIAKTHLILSVTLSVTTTLYSNRLTSYEPVNLRQRMLSMGVSAAEKVTAQMKTSLQQRIQGLLQRQQQLQLQTTNLAGPGQNMGTQSAATQFSPLTISPDDSSPGSMLSNLGLWEWPPSNIHTSNTHTYAAIEGAIPAIMVPDTDPMPSSVGLPPPPQQQSVAAPPPLITDSLCTLDFSGSNGTMSDPSSVTSLVSPYTLFNTDPAALAQAMERAVSGDSSLGPVPVFDALIPQSLWD</sequence>
<evidence type="ECO:0000256" key="3">
    <source>
        <dbReference type="ARBA" id="ARBA00023242"/>
    </source>
</evidence>
<dbReference type="InterPro" id="IPR050613">
    <property type="entry name" value="Sec_Metabolite_Reg"/>
</dbReference>
<dbReference type="SUPFAM" id="SSF57701">
    <property type="entry name" value="Zn2/Cys6 DNA-binding domain"/>
    <property type="match status" value="1"/>
</dbReference>
<dbReference type="PROSITE" id="PS00463">
    <property type="entry name" value="ZN2_CY6_FUNGAL_1"/>
    <property type="match status" value="1"/>
</dbReference>